<dbReference type="HOGENOM" id="CLU_1898614_0_0_1"/>
<proteinExistence type="predicted"/>
<dbReference type="KEGG" id="lgi:LOTGIDRAFT_166684"/>
<reference evidence="2 3" key="1">
    <citation type="journal article" date="2013" name="Nature">
        <title>Insights into bilaterian evolution from three spiralian genomes.</title>
        <authorList>
            <person name="Simakov O."/>
            <person name="Marletaz F."/>
            <person name="Cho S.J."/>
            <person name="Edsinger-Gonzales E."/>
            <person name="Havlak P."/>
            <person name="Hellsten U."/>
            <person name="Kuo D.H."/>
            <person name="Larsson T."/>
            <person name="Lv J."/>
            <person name="Arendt D."/>
            <person name="Savage R."/>
            <person name="Osoegawa K."/>
            <person name="de Jong P."/>
            <person name="Grimwood J."/>
            <person name="Chapman J.A."/>
            <person name="Shapiro H."/>
            <person name="Aerts A."/>
            <person name="Otillar R.P."/>
            <person name="Terry A.Y."/>
            <person name="Boore J.L."/>
            <person name="Grigoriev I.V."/>
            <person name="Lindberg D.R."/>
            <person name="Seaver E.C."/>
            <person name="Weisblat D.A."/>
            <person name="Putnam N.H."/>
            <person name="Rokhsar D.S."/>
        </authorList>
    </citation>
    <scope>NUCLEOTIDE SEQUENCE [LARGE SCALE GENOMIC DNA]</scope>
</reference>
<dbReference type="RefSeq" id="XP_009062348.1">
    <property type="nucleotide sequence ID" value="XM_009064100.1"/>
</dbReference>
<dbReference type="CTD" id="20240416"/>
<dbReference type="AlphaFoldDB" id="V4A0Z4"/>
<accession>V4A0Z4</accession>
<dbReference type="Proteomes" id="UP000030746">
    <property type="component" value="Unassembled WGS sequence"/>
</dbReference>
<evidence type="ECO:0000256" key="1">
    <source>
        <dbReference type="SAM" id="MobiDB-lite"/>
    </source>
</evidence>
<feature type="compositionally biased region" description="Polar residues" evidence="1">
    <location>
        <begin position="59"/>
        <end position="76"/>
    </location>
</feature>
<organism evidence="2 3">
    <name type="scientific">Lottia gigantea</name>
    <name type="common">Giant owl limpet</name>
    <dbReference type="NCBI Taxonomy" id="225164"/>
    <lineage>
        <taxon>Eukaryota</taxon>
        <taxon>Metazoa</taxon>
        <taxon>Spiralia</taxon>
        <taxon>Lophotrochozoa</taxon>
        <taxon>Mollusca</taxon>
        <taxon>Gastropoda</taxon>
        <taxon>Patellogastropoda</taxon>
        <taxon>Lottioidea</taxon>
        <taxon>Lottiidae</taxon>
        <taxon>Lottia</taxon>
    </lineage>
</organism>
<dbReference type="EMBL" id="KB202954">
    <property type="protein sequence ID" value="ESO86951.1"/>
    <property type="molecule type" value="Genomic_DNA"/>
</dbReference>
<feature type="region of interest" description="Disordered" evidence="1">
    <location>
        <begin position="1"/>
        <end position="20"/>
    </location>
</feature>
<keyword evidence="3" id="KW-1185">Reference proteome</keyword>
<protein>
    <submittedName>
        <fullName evidence="2">Uncharacterized protein</fullName>
    </submittedName>
</protein>
<name>V4A0Z4_LOTGI</name>
<evidence type="ECO:0000313" key="3">
    <source>
        <dbReference type="Proteomes" id="UP000030746"/>
    </source>
</evidence>
<feature type="compositionally biased region" description="Polar residues" evidence="1">
    <location>
        <begin position="83"/>
        <end position="99"/>
    </location>
</feature>
<sequence length="134" mass="14074">MDTGIVAISGLPTSSKPGPPKLNGFIGTGVEPKTLKSPTNGFVVNAVISNVINVRASDNVLNTPSGGSSRTEQCANSVAVPSDSPSTSLGAGDSNNNVDGSDGTAGEKKERKFRPRRRRFRYIIVNIDQVNNIF</sequence>
<evidence type="ECO:0000313" key="2">
    <source>
        <dbReference type="EMBL" id="ESO86951.1"/>
    </source>
</evidence>
<feature type="region of interest" description="Disordered" evidence="1">
    <location>
        <begin position="58"/>
        <end position="113"/>
    </location>
</feature>
<gene>
    <name evidence="2" type="ORF">LOTGIDRAFT_166684</name>
</gene>
<dbReference type="GeneID" id="20240416"/>